<gene>
    <name evidence="1" type="ORF">IRY55_03230</name>
</gene>
<dbReference type="Proteomes" id="UP000622653">
    <property type="component" value="Unassembled WGS sequence"/>
</dbReference>
<protein>
    <submittedName>
        <fullName evidence="1">Uncharacterized protein</fullName>
    </submittedName>
</protein>
<comment type="caution">
    <text evidence="1">The sequence shown here is derived from an EMBL/GenBank/DDBJ whole genome shotgun (WGS) entry which is preliminary data.</text>
</comment>
<evidence type="ECO:0000313" key="2">
    <source>
        <dbReference type="Proteomes" id="UP000622653"/>
    </source>
</evidence>
<evidence type="ECO:0000313" key="1">
    <source>
        <dbReference type="EMBL" id="MBF4500366.1"/>
    </source>
</evidence>
<dbReference type="RefSeq" id="WP_194561808.1">
    <property type="nucleotide sequence ID" value="NZ_JADKPV010000001.1"/>
</dbReference>
<reference evidence="1" key="1">
    <citation type="submission" date="2020-11" db="EMBL/GenBank/DDBJ databases">
        <title>Multidrug resistant novel bacterium Savagea serpentis sp. nov., isolated from the scats of a vine snake (Ahaetulla nasuta).</title>
        <authorList>
            <person name="Venkata Ramana V."/>
            <person name="Vikas Patil S."/>
            <person name="Yogita Lugani V."/>
        </authorList>
    </citation>
    <scope>NUCLEOTIDE SEQUENCE</scope>
    <source>
        <strain evidence="1">SN6</strain>
    </source>
</reference>
<sequence>MWWGIALFWLVVFVLIRKSRKRQETMERAYYKQVKLIWLYAGAAEGLALIQEARQVSKREWHVKVQIEGQTFELNIALPKRSNICFQIGEELPILYAYTYREAVLHPMYYEWLKGDDTLNDYDVGIISQYIQRQNATN</sequence>
<name>A0A8J7KDR7_9BACL</name>
<accession>A0A8J7KDR7</accession>
<keyword evidence="2" id="KW-1185">Reference proteome</keyword>
<dbReference type="AlphaFoldDB" id="A0A8J7KDR7"/>
<proteinExistence type="predicted"/>
<organism evidence="1 2">
    <name type="scientific">Savagea serpentis</name>
    <dbReference type="NCBI Taxonomy" id="2785297"/>
    <lineage>
        <taxon>Bacteria</taxon>
        <taxon>Bacillati</taxon>
        <taxon>Bacillota</taxon>
        <taxon>Bacilli</taxon>
        <taxon>Bacillales</taxon>
        <taxon>Caryophanaceae</taxon>
        <taxon>Savagea</taxon>
    </lineage>
</organism>
<dbReference type="EMBL" id="JADKPV010000001">
    <property type="protein sequence ID" value="MBF4500366.1"/>
    <property type="molecule type" value="Genomic_DNA"/>
</dbReference>